<dbReference type="SUPFAM" id="SSF53474">
    <property type="entry name" value="alpha/beta-Hydrolases"/>
    <property type="match status" value="1"/>
</dbReference>
<organism evidence="6 7">
    <name type="scientific">Ophiocordyceps camponoti-floridani</name>
    <dbReference type="NCBI Taxonomy" id="2030778"/>
    <lineage>
        <taxon>Eukaryota</taxon>
        <taxon>Fungi</taxon>
        <taxon>Dikarya</taxon>
        <taxon>Ascomycota</taxon>
        <taxon>Pezizomycotina</taxon>
        <taxon>Sordariomycetes</taxon>
        <taxon>Hypocreomycetidae</taxon>
        <taxon>Hypocreales</taxon>
        <taxon>Ophiocordycipitaceae</taxon>
        <taxon>Ophiocordyceps</taxon>
    </lineage>
</organism>
<dbReference type="OrthoDB" id="407609at2759"/>
<evidence type="ECO:0000256" key="4">
    <source>
        <dbReference type="ARBA" id="ARBA00022801"/>
    </source>
</evidence>
<dbReference type="InterPro" id="IPR042269">
    <property type="entry name" value="Ser_carbopepase_S28_SKS"/>
</dbReference>
<name>A0A8H4VB03_9HYPO</name>
<dbReference type="GO" id="GO:0070008">
    <property type="term" value="F:serine-type exopeptidase activity"/>
    <property type="evidence" value="ECO:0007669"/>
    <property type="project" value="InterPro"/>
</dbReference>
<dbReference type="Pfam" id="PF05577">
    <property type="entry name" value="Peptidase_S28"/>
    <property type="match status" value="1"/>
</dbReference>
<dbReference type="Proteomes" id="UP000562929">
    <property type="component" value="Unassembled WGS sequence"/>
</dbReference>
<dbReference type="InterPro" id="IPR008758">
    <property type="entry name" value="Peptidase_S28"/>
</dbReference>
<evidence type="ECO:0000256" key="3">
    <source>
        <dbReference type="ARBA" id="ARBA00022729"/>
    </source>
</evidence>
<protein>
    <submittedName>
        <fullName evidence="6">Peptidase S28</fullName>
    </submittedName>
</protein>
<accession>A0A8H4VB03</accession>
<comment type="caution">
    <text evidence="6">The sequence shown here is derived from an EMBL/GenBank/DDBJ whole genome shotgun (WGS) entry which is preliminary data.</text>
</comment>
<keyword evidence="3" id="KW-0732">Signal</keyword>
<sequence length="497" mass="56312">MAAKNRRPCQEKGLCKVYHVSQPINHTDAFGPSFQQRYVVERYTYQRKGPIILQIITGNAQAETAKSVITEYAHKMKGIAVGLEHRYFDGSHPKIGKEDAKFFPLDHLTLDNVLSDAVNLIRQIRTTIPGAGFSPVIAYGAGYAGFLALALRQNYPGIFLGAVAMAAPTRSLTYNPNSTDEEQYLYRDAVARLLIRRDPEAAENIGKTFDFLEGQFRLGRQDPMKRLQVKLNLCTTPHFNDTDHLKALQEFYANAIIETTVTSYVQSEQVSSIPKMNELTKAASFNAYGENLLDIYSGFLQWLGKTWLRRHERKCVDWENKATTLPLENMFDPTSYIRCTYFPLCLANSKQGGLFPARTNGCLDMRQKCQDIFHGKAVQVPKEDFLEEYKLSQDHLAKSSRIIFSIDRSDPMTALVGADPPTDARWNSCNVSRRVEFDFVGRINAAGRYIKLKGDEMHKWRMGEIAIMQNWMSICDKPELIFSSDGSERNDTGLPKV</sequence>
<keyword evidence="5" id="KW-0325">Glycoprotein</keyword>
<dbReference type="GO" id="GO:0008239">
    <property type="term" value="F:dipeptidyl-peptidase activity"/>
    <property type="evidence" value="ECO:0007669"/>
    <property type="project" value="TreeGrafter"/>
</dbReference>
<keyword evidence="4" id="KW-0378">Hydrolase</keyword>
<dbReference type="Gene3D" id="1.20.120.980">
    <property type="entry name" value="Serine carboxypeptidase S28, SKS domain"/>
    <property type="match status" value="1"/>
</dbReference>
<proteinExistence type="inferred from homology"/>
<dbReference type="Gene3D" id="3.40.50.1820">
    <property type="entry name" value="alpha/beta hydrolase"/>
    <property type="match status" value="1"/>
</dbReference>
<comment type="similarity">
    <text evidence="1">Belongs to the peptidase S28 family.</text>
</comment>
<keyword evidence="7" id="KW-1185">Reference proteome</keyword>
<dbReference type="PANTHER" id="PTHR11010">
    <property type="entry name" value="PROTEASE S28 PRO-X CARBOXYPEPTIDASE-RELATED"/>
    <property type="match status" value="1"/>
</dbReference>
<evidence type="ECO:0000313" key="7">
    <source>
        <dbReference type="Proteomes" id="UP000562929"/>
    </source>
</evidence>
<dbReference type="GO" id="GO:0006508">
    <property type="term" value="P:proteolysis"/>
    <property type="evidence" value="ECO:0007669"/>
    <property type="project" value="UniProtKB-KW"/>
</dbReference>
<keyword evidence="2" id="KW-0645">Protease</keyword>
<evidence type="ECO:0000313" key="6">
    <source>
        <dbReference type="EMBL" id="KAF4582015.1"/>
    </source>
</evidence>
<dbReference type="InterPro" id="IPR029058">
    <property type="entry name" value="AB_hydrolase_fold"/>
</dbReference>
<evidence type="ECO:0000256" key="1">
    <source>
        <dbReference type="ARBA" id="ARBA00011079"/>
    </source>
</evidence>
<dbReference type="EMBL" id="JAACLJ010000008">
    <property type="protein sequence ID" value="KAF4582015.1"/>
    <property type="molecule type" value="Genomic_DNA"/>
</dbReference>
<evidence type="ECO:0000256" key="2">
    <source>
        <dbReference type="ARBA" id="ARBA00022670"/>
    </source>
</evidence>
<dbReference type="AlphaFoldDB" id="A0A8H4VB03"/>
<dbReference type="PANTHER" id="PTHR11010:SF117">
    <property type="entry name" value="SERINE PROTEASE 16"/>
    <property type="match status" value="1"/>
</dbReference>
<reference evidence="6 7" key="1">
    <citation type="journal article" date="2020" name="G3 (Bethesda)">
        <title>Genetic Underpinnings of Host Manipulation by Ophiocordyceps as Revealed by Comparative Transcriptomics.</title>
        <authorList>
            <person name="Will I."/>
            <person name="Das B."/>
            <person name="Trinh T."/>
            <person name="Brachmann A."/>
            <person name="Ohm R.A."/>
            <person name="de Bekker C."/>
        </authorList>
    </citation>
    <scope>NUCLEOTIDE SEQUENCE [LARGE SCALE GENOMIC DNA]</scope>
    <source>
        <strain evidence="6 7">EC05</strain>
    </source>
</reference>
<gene>
    <name evidence="6" type="ORF">GQ602_006639</name>
</gene>
<evidence type="ECO:0000256" key="5">
    <source>
        <dbReference type="ARBA" id="ARBA00023180"/>
    </source>
</evidence>